<evidence type="ECO:0000313" key="1">
    <source>
        <dbReference type="EMBL" id="TWU66892.1"/>
    </source>
</evidence>
<evidence type="ECO:0000313" key="2">
    <source>
        <dbReference type="Proteomes" id="UP000316476"/>
    </source>
</evidence>
<reference evidence="1 2" key="1">
    <citation type="submission" date="2019-02" db="EMBL/GenBank/DDBJ databases">
        <title>Deep-cultivation of Planctomycetes and their phenomic and genomic characterization uncovers novel biology.</title>
        <authorList>
            <person name="Wiegand S."/>
            <person name="Jogler M."/>
            <person name="Boedeker C."/>
            <person name="Pinto D."/>
            <person name="Vollmers J."/>
            <person name="Rivas-Marin E."/>
            <person name="Kohn T."/>
            <person name="Peeters S.H."/>
            <person name="Heuer A."/>
            <person name="Rast P."/>
            <person name="Oberbeckmann S."/>
            <person name="Bunk B."/>
            <person name="Jeske O."/>
            <person name="Meyerdierks A."/>
            <person name="Storesund J.E."/>
            <person name="Kallscheuer N."/>
            <person name="Luecker S."/>
            <person name="Lage O.M."/>
            <person name="Pohl T."/>
            <person name="Merkel B.J."/>
            <person name="Hornburger P."/>
            <person name="Mueller R.-W."/>
            <person name="Bruemmer F."/>
            <person name="Labrenz M."/>
            <person name="Spormann A.M."/>
            <person name="Op Den Camp H."/>
            <person name="Overmann J."/>
            <person name="Amann R."/>
            <person name="Jetten M.S.M."/>
            <person name="Mascher T."/>
            <person name="Medema M.H."/>
            <person name="Devos D.P."/>
            <person name="Kaster A.-K."/>
            <person name="Ovreas L."/>
            <person name="Rohde M."/>
            <person name="Galperin M.Y."/>
            <person name="Jogler C."/>
        </authorList>
    </citation>
    <scope>NUCLEOTIDE SEQUENCE [LARGE SCALE GENOMIC DNA]</scope>
    <source>
        <strain evidence="1 2">V7</strain>
    </source>
</reference>
<accession>A0A5C6FUY8</accession>
<dbReference type="Proteomes" id="UP000316476">
    <property type="component" value="Unassembled WGS sequence"/>
</dbReference>
<gene>
    <name evidence="1" type="ORF">V7x_24630</name>
</gene>
<sequence length="82" mass="9391">MRSLDPCPKCHTGTMRRQSTRTVGRWRTRYFRCDACGHHGKASNAVDERGRDIFDAVIRTDKSVLECPHCHHTIEASHPSRS</sequence>
<dbReference type="EMBL" id="SJPZ01000001">
    <property type="protein sequence ID" value="TWU66892.1"/>
    <property type="molecule type" value="Genomic_DNA"/>
</dbReference>
<name>A0A5C6FUY8_9PLAN</name>
<protein>
    <submittedName>
        <fullName evidence="1">Uncharacterized protein</fullName>
    </submittedName>
</protein>
<dbReference type="AlphaFoldDB" id="A0A5C6FUY8"/>
<organism evidence="1 2">
    <name type="scientific">Crateriforma conspicua</name>
    <dbReference type="NCBI Taxonomy" id="2527996"/>
    <lineage>
        <taxon>Bacteria</taxon>
        <taxon>Pseudomonadati</taxon>
        <taxon>Planctomycetota</taxon>
        <taxon>Planctomycetia</taxon>
        <taxon>Planctomycetales</taxon>
        <taxon>Planctomycetaceae</taxon>
        <taxon>Crateriforma</taxon>
    </lineage>
</organism>
<proteinExistence type="predicted"/>
<comment type="caution">
    <text evidence="1">The sequence shown here is derived from an EMBL/GenBank/DDBJ whole genome shotgun (WGS) entry which is preliminary data.</text>
</comment>